<dbReference type="AlphaFoldDB" id="A0A9I9E829"/>
<evidence type="ECO:0000313" key="1">
    <source>
        <dbReference type="EnsemblPlants" id="MELO3C030113.2.1"/>
    </source>
</evidence>
<organism evidence="1">
    <name type="scientific">Cucumis melo</name>
    <name type="common">Muskmelon</name>
    <dbReference type="NCBI Taxonomy" id="3656"/>
    <lineage>
        <taxon>Eukaryota</taxon>
        <taxon>Viridiplantae</taxon>
        <taxon>Streptophyta</taxon>
        <taxon>Embryophyta</taxon>
        <taxon>Tracheophyta</taxon>
        <taxon>Spermatophyta</taxon>
        <taxon>Magnoliopsida</taxon>
        <taxon>eudicotyledons</taxon>
        <taxon>Gunneridae</taxon>
        <taxon>Pentapetalae</taxon>
        <taxon>rosids</taxon>
        <taxon>fabids</taxon>
        <taxon>Cucurbitales</taxon>
        <taxon>Cucurbitaceae</taxon>
        <taxon>Benincaseae</taxon>
        <taxon>Cucumis</taxon>
    </lineage>
</organism>
<sequence length="119" mass="14019">MKKQIISSKKISQLNLFNTFTIDPLIVFTGRHYYLKSSLKLGILSFFNILPIDKEVESFLILIFNHHCRRLHLFLISFPLHSLDLPNTFSNSSLYPSRRYYNFLANAVSRFGMADFRRN</sequence>
<protein>
    <submittedName>
        <fullName evidence="1">Uncharacterized protein</fullName>
    </submittedName>
</protein>
<proteinExistence type="predicted"/>
<reference evidence="1" key="1">
    <citation type="submission" date="2023-03" db="UniProtKB">
        <authorList>
            <consortium name="EnsemblPlants"/>
        </authorList>
    </citation>
    <scope>IDENTIFICATION</scope>
</reference>
<name>A0A9I9E829_CUCME</name>
<dbReference type="Gramene" id="MELO3C030113.2.1">
    <property type="protein sequence ID" value="MELO3C030113.2.1"/>
    <property type="gene ID" value="MELO3C030113.2"/>
</dbReference>
<dbReference type="EnsemblPlants" id="MELO3C030113.2.1">
    <property type="protein sequence ID" value="MELO3C030113.2.1"/>
    <property type="gene ID" value="MELO3C030113.2"/>
</dbReference>
<accession>A0A9I9E829</accession>